<dbReference type="EC" id="3.6.1.9" evidence="2"/>
<evidence type="ECO:0000313" key="2">
    <source>
        <dbReference type="EMBL" id="HDQ98700.1"/>
    </source>
</evidence>
<dbReference type="EMBL" id="DSBX01000007">
    <property type="protein sequence ID" value="HDQ98700.1"/>
    <property type="molecule type" value="Genomic_DNA"/>
</dbReference>
<sequence length="271" mass="30906">MLESPFTNALDELVEVVRRLRAECPWDRAQTVETTRPLVLNEAYELDEALGSADPDAMSEELGDYLFMGLFLADTLRTEHGIRLEDAVQGIIAKLKRRHPHIYGEAEVRDAAHVLEHWERIKQEEKKTRESVLDGLPRSLPALKQAHLMQERCRRVGFDWTDKDDVLDKVVEEVGELREELAHAEPDRARVSDELGDLLFALVNLARHLEVDAESALHDAAAKFGRRFRAVEQDFRGRGRKLEESTLAEMDKVWDEVKRASPTPGQAERPG</sequence>
<dbReference type="Proteomes" id="UP000885672">
    <property type="component" value="Unassembled WGS sequence"/>
</dbReference>
<dbReference type="SUPFAM" id="SSF101386">
    <property type="entry name" value="all-alpha NTP pyrophosphatases"/>
    <property type="match status" value="2"/>
</dbReference>
<dbReference type="NCBIfam" id="NF007113">
    <property type="entry name" value="PRK09562.1"/>
    <property type="match status" value="1"/>
</dbReference>
<dbReference type="CDD" id="cd11528">
    <property type="entry name" value="NTP-PPase_MazG_Nterm"/>
    <property type="match status" value="1"/>
</dbReference>
<dbReference type="FunFam" id="1.10.287.1080:FF:000003">
    <property type="entry name" value="Nucleoside triphosphate pyrophosphohydrolase"/>
    <property type="match status" value="1"/>
</dbReference>
<accession>A0A7V0T3W5</accession>
<reference evidence="2" key="1">
    <citation type="journal article" date="2020" name="mSystems">
        <title>Genome- and Community-Level Interaction Insights into Carbon Utilization and Element Cycling Functions of Hydrothermarchaeota in Hydrothermal Sediment.</title>
        <authorList>
            <person name="Zhou Z."/>
            <person name="Liu Y."/>
            <person name="Xu W."/>
            <person name="Pan J."/>
            <person name="Luo Z.H."/>
            <person name="Li M."/>
        </authorList>
    </citation>
    <scope>NUCLEOTIDE SEQUENCE [LARGE SCALE GENOMIC DNA]</scope>
    <source>
        <strain evidence="2">SpSt-1182</strain>
    </source>
</reference>
<dbReference type="GO" id="GO:0046061">
    <property type="term" value="P:dATP catabolic process"/>
    <property type="evidence" value="ECO:0007669"/>
    <property type="project" value="TreeGrafter"/>
</dbReference>
<dbReference type="Gene3D" id="1.10.287.1080">
    <property type="entry name" value="MazG-like"/>
    <property type="match status" value="2"/>
</dbReference>
<proteinExistence type="predicted"/>
<evidence type="ECO:0000259" key="1">
    <source>
        <dbReference type="Pfam" id="PF03819"/>
    </source>
</evidence>
<dbReference type="GO" id="GO:0047429">
    <property type="term" value="F:nucleoside triphosphate diphosphatase activity"/>
    <property type="evidence" value="ECO:0007669"/>
    <property type="project" value="UniProtKB-EC"/>
</dbReference>
<feature type="domain" description="NTP pyrophosphohydrolase MazG-like" evidence="1">
    <location>
        <begin position="167"/>
        <end position="227"/>
    </location>
</feature>
<dbReference type="InterPro" id="IPR011551">
    <property type="entry name" value="NTP_PyrPHydrolase_MazG"/>
</dbReference>
<dbReference type="InterPro" id="IPR004518">
    <property type="entry name" value="MazG-like_dom"/>
</dbReference>
<dbReference type="AlphaFoldDB" id="A0A7V0T3W5"/>
<dbReference type="InterPro" id="IPR048015">
    <property type="entry name" value="NTP-PPase_MazG-like_N"/>
</dbReference>
<dbReference type="GO" id="GO:0046081">
    <property type="term" value="P:dUTP catabolic process"/>
    <property type="evidence" value="ECO:0007669"/>
    <property type="project" value="TreeGrafter"/>
</dbReference>
<comment type="caution">
    <text evidence="2">The sequence shown here is derived from an EMBL/GenBank/DDBJ whole genome shotgun (WGS) entry which is preliminary data.</text>
</comment>
<dbReference type="InterPro" id="IPR048011">
    <property type="entry name" value="NTP-PPase_MazG-like_C"/>
</dbReference>
<name>A0A7V0T3W5_UNCW3</name>
<dbReference type="GO" id="GO:0006203">
    <property type="term" value="P:dGTP catabolic process"/>
    <property type="evidence" value="ECO:0007669"/>
    <property type="project" value="TreeGrafter"/>
</dbReference>
<feature type="domain" description="NTP pyrophosphohydrolase MazG-like" evidence="1">
    <location>
        <begin position="30"/>
        <end position="102"/>
    </location>
</feature>
<dbReference type="GO" id="GO:0046052">
    <property type="term" value="P:UTP catabolic process"/>
    <property type="evidence" value="ECO:0007669"/>
    <property type="project" value="TreeGrafter"/>
</dbReference>
<dbReference type="NCBIfam" id="TIGR00444">
    <property type="entry name" value="mazG"/>
    <property type="match status" value="1"/>
</dbReference>
<dbReference type="CDD" id="cd11529">
    <property type="entry name" value="NTP-PPase_MazG_Cterm"/>
    <property type="match status" value="1"/>
</dbReference>
<dbReference type="GO" id="GO:0046047">
    <property type="term" value="P:TTP catabolic process"/>
    <property type="evidence" value="ECO:0007669"/>
    <property type="project" value="TreeGrafter"/>
</dbReference>
<dbReference type="PANTHER" id="PTHR30522">
    <property type="entry name" value="NUCLEOSIDE TRIPHOSPHATE PYROPHOSPHOHYDROLASE"/>
    <property type="match status" value="1"/>
</dbReference>
<protein>
    <submittedName>
        <fullName evidence="2">Nucleoside triphosphate pyrophosphohydrolase</fullName>
        <ecNumber evidence="2">3.6.1.9</ecNumber>
    </submittedName>
</protein>
<keyword evidence="2" id="KW-0378">Hydrolase</keyword>
<dbReference type="PANTHER" id="PTHR30522:SF0">
    <property type="entry name" value="NUCLEOSIDE TRIPHOSPHATE PYROPHOSPHOHYDROLASE"/>
    <property type="match status" value="1"/>
</dbReference>
<gene>
    <name evidence="2" type="ORF">ENN51_00215</name>
</gene>
<organism evidence="2">
    <name type="scientific">candidate division WOR-3 bacterium</name>
    <dbReference type="NCBI Taxonomy" id="2052148"/>
    <lineage>
        <taxon>Bacteria</taxon>
        <taxon>Bacteria division WOR-3</taxon>
    </lineage>
</organism>
<dbReference type="GO" id="GO:0046076">
    <property type="term" value="P:dTTP catabolic process"/>
    <property type="evidence" value="ECO:0007669"/>
    <property type="project" value="TreeGrafter"/>
</dbReference>
<dbReference type="Pfam" id="PF03819">
    <property type="entry name" value="MazG"/>
    <property type="match status" value="2"/>
</dbReference>